<gene>
    <name evidence="3" type="ORF">U0035_17580</name>
</gene>
<feature type="domain" description="CAAX prenyl protease 2/Lysostaphin resistance protein A-like" evidence="2">
    <location>
        <begin position="49"/>
        <end position="147"/>
    </location>
</feature>
<dbReference type="GO" id="GO:0008233">
    <property type="term" value="F:peptidase activity"/>
    <property type="evidence" value="ECO:0007669"/>
    <property type="project" value="UniProtKB-KW"/>
</dbReference>
<protein>
    <submittedName>
        <fullName evidence="3">CPBP family glutamic-type intramembrane protease</fullName>
        <ecNumber evidence="3">3.4.-.-</ecNumber>
    </submittedName>
</protein>
<feature type="transmembrane region" description="Helical" evidence="1">
    <location>
        <begin position="132"/>
        <end position="151"/>
    </location>
</feature>
<feature type="transmembrane region" description="Helical" evidence="1">
    <location>
        <begin position="51"/>
        <end position="76"/>
    </location>
</feature>
<proteinExistence type="predicted"/>
<reference evidence="3 4" key="1">
    <citation type="submission" date="2023-12" db="EMBL/GenBank/DDBJ databases">
        <title>Genome sequencing and assembly of bacterial species from a model synthetic community.</title>
        <authorList>
            <person name="Hogle S.L."/>
        </authorList>
    </citation>
    <scope>NUCLEOTIDE SEQUENCE [LARGE SCALE GENOMIC DNA]</scope>
    <source>
        <strain evidence="3 4">HAMBI_3031</strain>
    </source>
</reference>
<dbReference type="PROSITE" id="PS51257">
    <property type="entry name" value="PROKAR_LIPOPROTEIN"/>
    <property type="match status" value="1"/>
</dbReference>
<evidence type="ECO:0000313" key="3">
    <source>
        <dbReference type="EMBL" id="WQD37484.1"/>
    </source>
</evidence>
<dbReference type="Pfam" id="PF02517">
    <property type="entry name" value="Rce1-like"/>
    <property type="match status" value="1"/>
</dbReference>
<dbReference type="EC" id="3.4.-.-" evidence="3"/>
<keyword evidence="3" id="KW-0645">Protease</keyword>
<dbReference type="RefSeq" id="WP_114791730.1">
    <property type="nucleotide sequence ID" value="NZ_CP139960.1"/>
</dbReference>
<dbReference type="InterPro" id="IPR003675">
    <property type="entry name" value="Rce1/LyrA-like_dom"/>
</dbReference>
<keyword evidence="1" id="KW-1133">Transmembrane helix</keyword>
<name>A0ABZ0W4K6_9BACT</name>
<accession>A0ABZ0W4K6</accession>
<keyword evidence="1" id="KW-0472">Membrane</keyword>
<sequence>MVYKHFRFAIAIVALQLLITFSLACLSHHLLDGVMSRNTIEWKSLMEEFCLVVVVAPLLETLIFQLSVYDAFQFLIKKLNLKRNTKDGLFIISASLVFSAFHNYNWLYHVSAFLGGICLNYAYVYFTKANFYPYWSVTFIHCLYNFLVFVIRHTLL</sequence>
<keyword evidence="4" id="KW-1185">Reference proteome</keyword>
<evidence type="ECO:0000256" key="1">
    <source>
        <dbReference type="SAM" id="Phobius"/>
    </source>
</evidence>
<dbReference type="GO" id="GO:0006508">
    <property type="term" value="P:proteolysis"/>
    <property type="evidence" value="ECO:0007669"/>
    <property type="project" value="UniProtKB-KW"/>
</dbReference>
<dbReference type="EMBL" id="CP139960">
    <property type="protein sequence ID" value="WQD37484.1"/>
    <property type="molecule type" value="Genomic_DNA"/>
</dbReference>
<organism evidence="3 4">
    <name type="scientific">Niabella yanshanensis</name>
    <dbReference type="NCBI Taxonomy" id="577386"/>
    <lineage>
        <taxon>Bacteria</taxon>
        <taxon>Pseudomonadati</taxon>
        <taxon>Bacteroidota</taxon>
        <taxon>Chitinophagia</taxon>
        <taxon>Chitinophagales</taxon>
        <taxon>Chitinophagaceae</taxon>
        <taxon>Niabella</taxon>
    </lineage>
</organism>
<evidence type="ECO:0000313" key="4">
    <source>
        <dbReference type="Proteomes" id="UP001325680"/>
    </source>
</evidence>
<keyword evidence="3" id="KW-0378">Hydrolase</keyword>
<keyword evidence="1" id="KW-0812">Transmembrane</keyword>
<evidence type="ECO:0000259" key="2">
    <source>
        <dbReference type="Pfam" id="PF02517"/>
    </source>
</evidence>
<dbReference type="Proteomes" id="UP001325680">
    <property type="component" value="Chromosome"/>
</dbReference>